<feature type="coiled-coil region" evidence="1">
    <location>
        <begin position="207"/>
        <end position="248"/>
    </location>
</feature>
<dbReference type="AlphaFoldDB" id="A0A484BLS7"/>
<keyword evidence="5" id="KW-1185">Reference proteome</keyword>
<keyword evidence="3" id="KW-0732">Signal</keyword>
<dbReference type="Pfam" id="PF05335">
    <property type="entry name" value="DUF745"/>
    <property type="match status" value="1"/>
</dbReference>
<feature type="chain" id="PRO_5019744275" evidence="3">
    <location>
        <begin position="30"/>
        <end position="308"/>
    </location>
</feature>
<dbReference type="OMA" id="EWEYNEQ"/>
<dbReference type="OrthoDB" id="7868124at2759"/>
<feature type="signal peptide" evidence="3">
    <location>
        <begin position="1"/>
        <end position="29"/>
    </location>
</feature>
<feature type="region of interest" description="Disordered" evidence="2">
    <location>
        <begin position="34"/>
        <end position="89"/>
    </location>
</feature>
<gene>
    <name evidence="4" type="ORF">AWZ03_004803</name>
</gene>
<sequence length="308" mass="33232">MRITQLTRALNLFLLMRLLQFLVSPVATAATPLQQRRPQLLHSRSHAHQKRLTHSMDQMDETCDTPGGSNPDPGRDTATDMQNSKAGGKCDIGAGRTNAKLSATNIAQKAACDAEQAFGTQQSAAAEVAHMVKQQLADRADAAAKAAEAALSGKQQVVEQLEAELVEAEAVLRQELECIASAQTNLNSAAMSASKAEEVMTAMQHGLKIAEENLNHAKATATGAQQDLDEKTQLAEVARKRIEMLRKKHLDYCNELQKIKKAAYKAFCAAAEARKKARERRTARSRRRRKRQQTAAGVAGVAGAAGAA</sequence>
<evidence type="ECO:0000313" key="5">
    <source>
        <dbReference type="Proteomes" id="UP000295192"/>
    </source>
</evidence>
<dbReference type="Proteomes" id="UP000295192">
    <property type="component" value="Unassembled WGS sequence"/>
</dbReference>
<proteinExistence type="predicted"/>
<evidence type="ECO:0000256" key="2">
    <source>
        <dbReference type="SAM" id="MobiDB-lite"/>
    </source>
</evidence>
<feature type="coiled-coil region" evidence="1">
    <location>
        <begin position="144"/>
        <end position="178"/>
    </location>
</feature>
<feature type="compositionally biased region" description="Low complexity" evidence="2">
    <location>
        <begin position="293"/>
        <end position="308"/>
    </location>
</feature>
<evidence type="ECO:0000313" key="4">
    <source>
        <dbReference type="EMBL" id="TDG48691.1"/>
    </source>
</evidence>
<organism evidence="4 5">
    <name type="scientific">Drosophila navojoa</name>
    <name type="common">Fruit fly</name>
    <dbReference type="NCBI Taxonomy" id="7232"/>
    <lineage>
        <taxon>Eukaryota</taxon>
        <taxon>Metazoa</taxon>
        <taxon>Ecdysozoa</taxon>
        <taxon>Arthropoda</taxon>
        <taxon>Hexapoda</taxon>
        <taxon>Insecta</taxon>
        <taxon>Pterygota</taxon>
        <taxon>Neoptera</taxon>
        <taxon>Endopterygota</taxon>
        <taxon>Diptera</taxon>
        <taxon>Brachycera</taxon>
        <taxon>Muscomorpha</taxon>
        <taxon>Ephydroidea</taxon>
        <taxon>Drosophilidae</taxon>
        <taxon>Drosophila</taxon>
    </lineage>
</organism>
<dbReference type="EMBL" id="LSRL02000030">
    <property type="protein sequence ID" value="TDG48691.1"/>
    <property type="molecule type" value="Genomic_DNA"/>
</dbReference>
<dbReference type="InterPro" id="IPR007999">
    <property type="entry name" value="DUF745"/>
</dbReference>
<feature type="compositionally biased region" description="Basic residues" evidence="2">
    <location>
        <begin position="43"/>
        <end position="53"/>
    </location>
</feature>
<evidence type="ECO:0000256" key="1">
    <source>
        <dbReference type="SAM" id="Coils"/>
    </source>
</evidence>
<keyword evidence="1" id="KW-0175">Coiled coil</keyword>
<accession>A0A484BLS7</accession>
<name>A0A484BLS7_DRONA</name>
<evidence type="ECO:0000256" key="3">
    <source>
        <dbReference type="SAM" id="SignalP"/>
    </source>
</evidence>
<feature type="compositionally biased region" description="Basic residues" evidence="2">
    <location>
        <begin position="277"/>
        <end position="292"/>
    </location>
</feature>
<comment type="caution">
    <text evidence="4">The sequence shown here is derived from an EMBL/GenBank/DDBJ whole genome shotgun (WGS) entry which is preliminary data.</text>
</comment>
<dbReference type="PANTHER" id="PTHR37161:SF2">
    <property type="entry name" value="AT11648P-RELATED"/>
    <property type="match status" value="1"/>
</dbReference>
<reference evidence="4 5" key="1">
    <citation type="journal article" date="2019" name="J. Hered.">
        <title>An Improved Genome Assembly for Drosophila navojoa, the Basal Species in the mojavensis Cluster.</title>
        <authorList>
            <person name="Vanderlinde T."/>
            <person name="Dupim E.G."/>
            <person name="Nazario-Yepiz N.O."/>
            <person name="Carvalho A.B."/>
        </authorList>
    </citation>
    <scope>NUCLEOTIDE SEQUENCE [LARGE SCALE GENOMIC DNA]</scope>
    <source>
        <strain evidence="4">Navoj_Jal97</strain>
        <tissue evidence="4">Whole organism</tissue>
    </source>
</reference>
<protein>
    <submittedName>
        <fullName evidence="4">Uncharacterized protein</fullName>
    </submittedName>
</protein>
<feature type="region of interest" description="Disordered" evidence="2">
    <location>
        <begin position="277"/>
        <end position="308"/>
    </location>
</feature>
<dbReference type="PANTHER" id="PTHR37161">
    <property type="entry name" value="HDC10475"/>
    <property type="match status" value="1"/>
</dbReference>